<comment type="caution">
    <text evidence="1">The sequence shown here is derived from an EMBL/GenBank/DDBJ whole genome shotgun (WGS) entry which is preliminary data.</text>
</comment>
<dbReference type="EMBL" id="JAUUCC010000017">
    <property type="protein sequence ID" value="MEE2050631.1"/>
    <property type="molecule type" value="Genomic_DNA"/>
</dbReference>
<name>A0ABU7KN04_9ACTN</name>
<protein>
    <submittedName>
        <fullName evidence="1">Uncharacterized protein</fullName>
    </submittedName>
</protein>
<dbReference type="Proteomes" id="UP001348641">
    <property type="component" value="Unassembled WGS sequence"/>
</dbReference>
<evidence type="ECO:0000313" key="1">
    <source>
        <dbReference type="EMBL" id="MEE2050631.1"/>
    </source>
</evidence>
<evidence type="ECO:0000313" key="2">
    <source>
        <dbReference type="Proteomes" id="UP001348641"/>
    </source>
</evidence>
<proteinExistence type="predicted"/>
<organism evidence="1 2">
    <name type="scientific">Nocardiopsis tropica</name>
    <dbReference type="NCBI Taxonomy" id="109330"/>
    <lineage>
        <taxon>Bacteria</taxon>
        <taxon>Bacillati</taxon>
        <taxon>Actinomycetota</taxon>
        <taxon>Actinomycetes</taxon>
        <taxon>Streptosporangiales</taxon>
        <taxon>Nocardiopsidaceae</taxon>
        <taxon>Nocardiopsis</taxon>
    </lineage>
</organism>
<gene>
    <name evidence="1" type="ORF">Q8A49_08985</name>
</gene>
<sequence length="205" mass="22307">MTQQQEKPPHQQQTGSPRPIEILLVSGYSPKISQALHALAARCRAPNVNIRVEAPSPLAALPRLLSQHVDLLIFDGHGYDEDLPRVGRLQLIPEILRDESGRGISASAFVLGSCYGASTHFLQSLQKCVDGPTAFLGCTDIAHYEDVRLFDAVVNLVIRLGPDAAAIDLYEGMAAMFPRRGALDWCPKLLLNSRDTVNSSAVVRA</sequence>
<reference evidence="1 2" key="1">
    <citation type="submission" date="2023-07" db="EMBL/GenBank/DDBJ databases">
        <authorList>
            <person name="Girao M."/>
            <person name="Carvalho M.F."/>
        </authorList>
    </citation>
    <scope>NUCLEOTIDE SEQUENCE [LARGE SCALE GENOMIC DNA]</scope>
    <source>
        <strain evidence="1 2">66/93</strain>
    </source>
</reference>
<dbReference type="RefSeq" id="WP_330157828.1">
    <property type="nucleotide sequence ID" value="NZ_BAAAJA010000005.1"/>
</dbReference>
<accession>A0ABU7KN04</accession>